<keyword evidence="4" id="KW-0804">Transcription</keyword>
<evidence type="ECO:0000256" key="4">
    <source>
        <dbReference type="ARBA" id="ARBA00023163"/>
    </source>
</evidence>
<dbReference type="PANTHER" id="PTHR30126:SF40">
    <property type="entry name" value="HTH-TYPE TRANSCRIPTIONAL REGULATOR GLTR"/>
    <property type="match status" value="1"/>
</dbReference>
<dbReference type="PANTHER" id="PTHR30126">
    <property type="entry name" value="HTH-TYPE TRANSCRIPTIONAL REGULATOR"/>
    <property type="match status" value="1"/>
</dbReference>
<sequence length="280" mass="31999">MDTRLTTFLEVIDTRNYTKASKNLHITQPAVTKHIHSLEEEFEVKLFRYDGKKFSMTKEAERLESYARALQKNYRDLVDGFRASPLKKIRIGLTKTIGNYAYVEELSRMMKGRGNDFAIIIDNTEMLLDQLRNAHLDFLIVEGRFSKSEFDYEVLTEDLFTGLCAPDDPLAGTVMDIEELGKSCLLLREPGSGSREILEQKLRYKGYDVADFKRIITCSSLPLITKLVERGVGITFGYESILKEEPNLATFHVRGISDRHEFSLVALKGTGGLDLYYELQ</sequence>
<evidence type="ECO:0000256" key="1">
    <source>
        <dbReference type="ARBA" id="ARBA00009437"/>
    </source>
</evidence>
<keyword evidence="2" id="KW-0805">Transcription regulation</keyword>
<organism evidence="6 7">
    <name type="scientific">Aedoeadaptatus nemausensis</name>
    <dbReference type="NCBI Taxonomy" id="2582829"/>
    <lineage>
        <taxon>Bacteria</taxon>
        <taxon>Bacillati</taxon>
        <taxon>Bacillota</taxon>
        <taxon>Tissierellia</taxon>
        <taxon>Tissierellales</taxon>
        <taxon>Peptoniphilaceae</taxon>
        <taxon>Aedoeadaptatus</taxon>
    </lineage>
</organism>
<dbReference type="SUPFAM" id="SSF53850">
    <property type="entry name" value="Periplasmic binding protein-like II"/>
    <property type="match status" value="1"/>
</dbReference>
<dbReference type="Proteomes" id="UP000586454">
    <property type="component" value="Unassembled WGS sequence"/>
</dbReference>
<dbReference type="PROSITE" id="PS50931">
    <property type="entry name" value="HTH_LYSR"/>
    <property type="match status" value="1"/>
</dbReference>
<dbReference type="SUPFAM" id="SSF46785">
    <property type="entry name" value="Winged helix' DNA-binding domain"/>
    <property type="match status" value="1"/>
</dbReference>
<evidence type="ECO:0000313" key="7">
    <source>
        <dbReference type="Proteomes" id="UP000586454"/>
    </source>
</evidence>
<evidence type="ECO:0000256" key="3">
    <source>
        <dbReference type="ARBA" id="ARBA00023125"/>
    </source>
</evidence>
<gene>
    <name evidence="6" type="ORF">PEPNEM18_01142</name>
</gene>
<dbReference type="PRINTS" id="PR00039">
    <property type="entry name" value="HTHLYSR"/>
</dbReference>
<dbReference type="InterPro" id="IPR005119">
    <property type="entry name" value="LysR_subst-bd"/>
</dbReference>
<comment type="similarity">
    <text evidence="1">Belongs to the LysR transcriptional regulatory family.</text>
</comment>
<dbReference type="GO" id="GO:0003700">
    <property type="term" value="F:DNA-binding transcription factor activity"/>
    <property type="evidence" value="ECO:0007669"/>
    <property type="project" value="InterPro"/>
</dbReference>
<feature type="domain" description="HTH lysR-type" evidence="5">
    <location>
        <begin position="1"/>
        <end position="57"/>
    </location>
</feature>
<dbReference type="Pfam" id="PF00126">
    <property type="entry name" value="HTH_1"/>
    <property type="match status" value="1"/>
</dbReference>
<dbReference type="Gene3D" id="3.40.190.10">
    <property type="entry name" value="Periplasmic binding protein-like II"/>
    <property type="match status" value="2"/>
</dbReference>
<dbReference type="RefSeq" id="WP_180500138.1">
    <property type="nucleotide sequence ID" value="NZ_CAIJCS010000019.1"/>
</dbReference>
<name>A0A6V6Y4N7_9FIRM</name>
<dbReference type="EMBL" id="CAIJCS010000019">
    <property type="protein sequence ID" value="CAC9931963.1"/>
    <property type="molecule type" value="Genomic_DNA"/>
</dbReference>
<evidence type="ECO:0000313" key="6">
    <source>
        <dbReference type="EMBL" id="CAC9931963.1"/>
    </source>
</evidence>
<keyword evidence="3" id="KW-0238">DNA-binding</keyword>
<keyword evidence="7" id="KW-1185">Reference proteome</keyword>
<dbReference type="InterPro" id="IPR000847">
    <property type="entry name" value="LysR_HTH_N"/>
</dbReference>
<reference evidence="6 7" key="1">
    <citation type="submission" date="2020-06" db="EMBL/GenBank/DDBJ databases">
        <authorList>
            <person name="Criscuolo A."/>
        </authorList>
    </citation>
    <scope>NUCLEOTIDE SEQUENCE [LARGE SCALE GENOMIC DNA]</scope>
    <source>
        <strain evidence="6">1804121828</strain>
    </source>
</reference>
<dbReference type="Pfam" id="PF03466">
    <property type="entry name" value="LysR_substrate"/>
    <property type="match status" value="1"/>
</dbReference>
<dbReference type="AlphaFoldDB" id="A0A6V6Y4N7"/>
<accession>A0A6V6Y4N7</accession>
<evidence type="ECO:0000259" key="5">
    <source>
        <dbReference type="PROSITE" id="PS50931"/>
    </source>
</evidence>
<dbReference type="InterPro" id="IPR036388">
    <property type="entry name" value="WH-like_DNA-bd_sf"/>
</dbReference>
<dbReference type="GO" id="GO:0000976">
    <property type="term" value="F:transcription cis-regulatory region binding"/>
    <property type="evidence" value="ECO:0007669"/>
    <property type="project" value="TreeGrafter"/>
</dbReference>
<dbReference type="Gene3D" id="1.10.10.10">
    <property type="entry name" value="Winged helix-like DNA-binding domain superfamily/Winged helix DNA-binding domain"/>
    <property type="match status" value="1"/>
</dbReference>
<evidence type="ECO:0000256" key="2">
    <source>
        <dbReference type="ARBA" id="ARBA00023015"/>
    </source>
</evidence>
<dbReference type="InterPro" id="IPR036390">
    <property type="entry name" value="WH_DNA-bd_sf"/>
</dbReference>
<protein>
    <submittedName>
        <fullName evidence="6">Transcriptional regulator, LysR family</fullName>
    </submittedName>
</protein>
<proteinExistence type="inferred from homology"/>
<comment type="caution">
    <text evidence="6">The sequence shown here is derived from an EMBL/GenBank/DDBJ whole genome shotgun (WGS) entry which is preliminary data.</text>
</comment>